<evidence type="ECO:0000313" key="8">
    <source>
        <dbReference type="EMBL" id="NML61609.1"/>
    </source>
</evidence>
<feature type="transmembrane region" description="Helical" evidence="6">
    <location>
        <begin position="143"/>
        <end position="162"/>
    </location>
</feature>
<protein>
    <submittedName>
        <fullName evidence="8">MFS transporter</fullName>
    </submittedName>
</protein>
<feature type="transmembrane region" description="Helical" evidence="6">
    <location>
        <begin position="109"/>
        <end position="131"/>
    </location>
</feature>
<comment type="caution">
    <text evidence="8">The sequence shown here is derived from an EMBL/GenBank/DDBJ whole genome shotgun (WGS) entry which is preliminary data.</text>
</comment>
<dbReference type="EMBL" id="JABBGG010000005">
    <property type="protein sequence ID" value="NML61609.1"/>
    <property type="molecule type" value="Genomic_DNA"/>
</dbReference>
<evidence type="ECO:0000256" key="6">
    <source>
        <dbReference type="SAM" id="Phobius"/>
    </source>
</evidence>
<feature type="domain" description="Major facilitator superfamily (MFS) profile" evidence="7">
    <location>
        <begin position="19"/>
        <end position="410"/>
    </location>
</feature>
<keyword evidence="2" id="KW-1003">Cell membrane</keyword>
<dbReference type="Gene3D" id="1.20.1250.20">
    <property type="entry name" value="MFS general substrate transporter like domains"/>
    <property type="match status" value="1"/>
</dbReference>
<feature type="transmembrane region" description="Helical" evidence="6">
    <location>
        <begin position="53"/>
        <end position="73"/>
    </location>
</feature>
<feature type="transmembrane region" description="Helical" evidence="6">
    <location>
        <begin position="291"/>
        <end position="309"/>
    </location>
</feature>
<evidence type="ECO:0000256" key="1">
    <source>
        <dbReference type="ARBA" id="ARBA00004651"/>
    </source>
</evidence>
<dbReference type="InterPro" id="IPR036259">
    <property type="entry name" value="MFS_trans_sf"/>
</dbReference>
<accession>A0A848HN99</accession>
<proteinExistence type="predicted"/>
<organism evidence="8 9">
    <name type="scientific">Massilia polaris</name>
    <dbReference type="NCBI Taxonomy" id="2728846"/>
    <lineage>
        <taxon>Bacteria</taxon>
        <taxon>Pseudomonadati</taxon>
        <taxon>Pseudomonadota</taxon>
        <taxon>Betaproteobacteria</taxon>
        <taxon>Burkholderiales</taxon>
        <taxon>Oxalobacteraceae</taxon>
        <taxon>Telluria group</taxon>
        <taxon>Massilia</taxon>
    </lineage>
</organism>
<gene>
    <name evidence="8" type="ORF">HHL21_11065</name>
</gene>
<feature type="transmembrane region" description="Helical" evidence="6">
    <location>
        <begin position="386"/>
        <end position="407"/>
    </location>
</feature>
<keyword evidence="5 6" id="KW-0472">Membrane</keyword>
<feature type="transmembrane region" description="Helical" evidence="6">
    <location>
        <begin position="349"/>
        <end position="374"/>
    </location>
</feature>
<feature type="transmembrane region" description="Helical" evidence="6">
    <location>
        <begin position="85"/>
        <end position="103"/>
    </location>
</feature>
<evidence type="ECO:0000256" key="3">
    <source>
        <dbReference type="ARBA" id="ARBA00022692"/>
    </source>
</evidence>
<dbReference type="Proteomes" id="UP000583752">
    <property type="component" value="Unassembled WGS sequence"/>
</dbReference>
<dbReference type="PANTHER" id="PTHR43124:SF3">
    <property type="entry name" value="CHLORAMPHENICOL EFFLUX PUMP RV0191"/>
    <property type="match status" value="1"/>
</dbReference>
<comment type="subcellular location">
    <subcellularLocation>
        <location evidence="1">Cell membrane</location>
        <topology evidence="1">Multi-pass membrane protein</topology>
    </subcellularLocation>
</comment>
<dbReference type="InterPro" id="IPR011701">
    <property type="entry name" value="MFS"/>
</dbReference>
<feature type="transmembrane region" description="Helical" evidence="6">
    <location>
        <begin position="15"/>
        <end position="33"/>
    </location>
</feature>
<name>A0A848HN99_9BURK</name>
<dbReference type="InterPro" id="IPR020846">
    <property type="entry name" value="MFS_dom"/>
</dbReference>
<keyword evidence="3 6" id="KW-0812">Transmembrane</keyword>
<feature type="transmembrane region" description="Helical" evidence="6">
    <location>
        <begin position="227"/>
        <end position="248"/>
    </location>
</feature>
<dbReference type="GO" id="GO:0005886">
    <property type="term" value="C:plasma membrane"/>
    <property type="evidence" value="ECO:0007669"/>
    <property type="project" value="UniProtKB-SubCell"/>
</dbReference>
<evidence type="ECO:0000256" key="4">
    <source>
        <dbReference type="ARBA" id="ARBA00022989"/>
    </source>
</evidence>
<keyword evidence="9" id="KW-1185">Reference proteome</keyword>
<evidence type="ECO:0000256" key="2">
    <source>
        <dbReference type="ARBA" id="ARBA00022475"/>
    </source>
</evidence>
<dbReference type="AlphaFoldDB" id="A0A848HN99"/>
<keyword evidence="4 6" id="KW-1133">Transmembrane helix</keyword>
<dbReference type="SUPFAM" id="SSF103473">
    <property type="entry name" value="MFS general substrate transporter"/>
    <property type="match status" value="1"/>
</dbReference>
<dbReference type="PROSITE" id="PS50850">
    <property type="entry name" value="MFS"/>
    <property type="match status" value="1"/>
</dbReference>
<feature type="transmembrane region" description="Helical" evidence="6">
    <location>
        <begin position="315"/>
        <end position="337"/>
    </location>
</feature>
<sequence length="496" mass="52516">MGGDQPALRLSGKEVFFYVFLPFALGHYLSALLRTVNAVLAPDLVASLSLSPAQLGLLTSAFFVSFALVQLPVGIALDRYGPRKVQLVLLVVAAGGALMFAFGDSFLELVLARTVIGFGLGGCFMAAVKAISTWIDPARLPSVQGFLIAIGGLGAASATAPVRKALEHMDWRGLFVLLALLLACTAFLIWSATPRVAQAPKPKANVPVLESIAAVYRDARFRKTISLILIPHAVFFGIQGLWIGRWLADVARFPDHAVVYLLYLSMAAVIFGAIAVGMITEWAGKRGIKPLDVAGIGIALFVAVQVAIVCNWKPSFQLLSVLFTLIGTITGIEYAIVAQNMPKSLTGRAATCLNLLIFVGAFVVQAGFGLMIGLWEPNHLGHHPAIAYRVAFGVLVLLQLPGLVSFARRRLTQTQPSSISSGSVVHATPISPKMPEPSAAQSCSAGFPSAARTVRKARQNSSPQIPSAAADKADSIHTLGAPRVMAAGLHCPATRK</sequence>
<dbReference type="InterPro" id="IPR050189">
    <property type="entry name" value="MFS_Efflux_Transporters"/>
</dbReference>
<feature type="transmembrane region" description="Helical" evidence="6">
    <location>
        <begin position="260"/>
        <end position="279"/>
    </location>
</feature>
<reference evidence="8 9" key="1">
    <citation type="submission" date="2020-04" db="EMBL/GenBank/DDBJ databases">
        <title>Massilia sp. RP-1-19 isolated from soil.</title>
        <authorList>
            <person name="Dahal R.H."/>
        </authorList>
    </citation>
    <scope>NUCLEOTIDE SEQUENCE [LARGE SCALE GENOMIC DNA]</scope>
    <source>
        <strain evidence="8 9">RP-1-19</strain>
    </source>
</reference>
<dbReference type="Pfam" id="PF07690">
    <property type="entry name" value="MFS_1"/>
    <property type="match status" value="1"/>
</dbReference>
<dbReference type="PANTHER" id="PTHR43124">
    <property type="entry name" value="PURINE EFFLUX PUMP PBUE"/>
    <property type="match status" value="1"/>
</dbReference>
<feature type="transmembrane region" description="Helical" evidence="6">
    <location>
        <begin position="174"/>
        <end position="193"/>
    </location>
</feature>
<evidence type="ECO:0000256" key="5">
    <source>
        <dbReference type="ARBA" id="ARBA00023136"/>
    </source>
</evidence>
<dbReference type="GO" id="GO:0022857">
    <property type="term" value="F:transmembrane transporter activity"/>
    <property type="evidence" value="ECO:0007669"/>
    <property type="project" value="InterPro"/>
</dbReference>
<evidence type="ECO:0000259" key="7">
    <source>
        <dbReference type="PROSITE" id="PS50850"/>
    </source>
</evidence>
<dbReference type="RefSeq" id="WP_169465678.1">
    <property type="nucleotide sequence ID" value="NZ_JABBGG010000005.1"/>
</dbReference>
<evidence type="ECO:0000313" key="9">
    <source>
        <dbReference type="Proteomes" id="UP000583752"/>
    </source>
</evidence>